<dbReference type="SUPFAM" id="SSF53850">
    <property type="entry name" value="Periplasmic binding protein-like II"/>
    <property type="match status" value="1"/>
</dbReference>
<keyword evidence="1" id="KW-0732">Signal</keyword>
<reference evidence="2" key="1">
    <citation type="submission" date="2023-06" db="EMBL/GenBank/DDBJ databases">
        <title>Gycomyces niveus sp.nov., a novel actinomycete isolated from soil in Shouguang.</title>
        <authorList>
            <person name="Yang X."/>
            <person name="Zhao J."/>
        </authorList>
    </citation>
    <scope>NUCLEOTIDE SEQUENCE</scope>
    <source>
        <strain evidence="2">NEAU C2</strain>
    </source>
</reference>
<evidence type="ECO:0000256" key="1">
    <source>
        <dbReference type="SAM" id="SignalP"/>
    </source>
</evidence>
<accession>A0ABT7YQ51</accession>
<evidence type="ECO:0000313" key="2">
    <source>
        <dbReference type="EMBL" id="MDN3240746.1"/>
    </source>
</evidence>
<dbReference type="Proteomes" id="UP001171902">
    <property type="component" value="Unassembled WGS sequence"/>
</dbReference>
<dbReference type="InterPro" id="IPR050490">
    <property type="entry name" value="Bact_solute-bd_prot1"/>
</dbReference>
<dbReference type="Gene3D" id="3.40.190.10">
    <property type="entry name" value="Periplasmic binding protein-like II"/>
    <property type="match status" value="1"/>
</dbReference>
<protein>
    <submittedName>
        <fullName evidence="2">Extracellular solute-binding protein</fullName>
    </submittedName>
</protein>
<evidence type="ECO:0000313" key="3">
    <source>
        <dbReference type="Proteomes" id="UP001171902"/>
    </source>
</evidence>
<proteinExistence type="predicted"/>
<dbReference type="InterPro" id="IPR006059">
    <property type="entry name" value="SBP"/>
</dbReference>
<name>A0ABT7YQ51_9ACTN</name>
<comment type="caution">
    <text evidence="2">The sequence shown here is derived from an EMBL/GenBank/DDBJ whole genome shotgun (WGS) entry which is preliminary data.</text>
</comment>
<dbReference type="EMBL" id="JAUEMJ010000003">
    <property type="protein sequence ID" value="MDN3240746.1"/>
    <property type="molecule type" value="Genomic_DNA"/>
</dbReference>
<keyword evidence="3" id="KW-1185">Reference proteome</keyword>
<dbReference type="Pfam" id="PF13416">
    <property type="entry name" value="SBP_bac_8"/>
    <property type="match status" value="1"/>
</dbReference>
<dbReference type="PANTHER" id="PTHR43649">
    <property type="entry name" value="ARABINOSE-BINDING PROTEIN-RELATED"/>
    <property type="match status" value="1"/>
</dbReference>
<gene>
    <name evidence="2" type="ORF">QWI33_13500</name>
</gene>
<dbReference type="PANTHER" id="PTHR43649:SF32">
    <property type="entry name" value="SUGAR BINDING SECRETED PROTEIN"/>
    <property type="match status" value="1"/>
</dbReference>
<feature type="chain" id="PRO_5046548802" evidence="1">
    <location>
        <begin position="29"/>
        <end position="446"/>
    </location>
</feature>
<organism evidence="2 3">
    <name type="scientific">Glycomyces tritici</name>
    <dbReference type="NCBI Taxonomy" id="2665176"/>
    <lineage>
        <taxon>Bacteria</taxon>
        <taxon>Bacillati</taxon>
        <taxon>Actinomycetota</taxon>
        <taxon>Actinomycetes</taxon>
        <taxon>Glycomycetales</taxon>
        <taxon>Glycomycetaceae</taxon>
        <taxon>Glycomyces</taxon>
    </lineage>
</organism>
<dbReference type="RefSeq" id="WP_289957663.1">
    <property type="nucleotide sequence ID" value="NZ_JAUEMJ010000003.1"/>
</dbReference>
<sequence>MHFLNRKNGRIALAAFAAGALAVTSACSGDGDGGDDSTGEDGKIKLTVSTFNTFGYVQAGFEAMYEEANPNIDVVFEGDGVGFDAEYRPALETALDAGSGFGDVVAMDEQATPQLFQNGDLWYDLSAYESRSADYTENTWNLGHTPEDKLVGLGTDIGGMAMCYRSDLFAAAGLPTDREEVAAAWSDWDGFKALAQQYVDAETGTAFVDNGTQLQNAMLSQFAGTGDGEMYVDNDGNLTLDSAAATESLDIILELTEMGAVGNFPSWGEEWNAAMASGGFAVMPCPGWMATAVIEPTSGPDNAGKWDMAAAPGVAGNWGGSFLAVPAAGPHPEEAAALADWLTQPEQQILVYEAVGNFPSSPAAQADPRVADKTSAYFNEAPVGAILSASIQSFPALEYSFFHPPVKGAVETTINGIVDGSIPLADARDAIKTAAEDAVELAGAGL</sequence>
<dbReference type="PROSITE" id="PS51257">
    <property type="entry name" value="PROKAR_LIPOPROTEIN"/>
    <property type="match status" value="1"/>
</dbReference>
<feature type="signal peptide" evidence="1">
    <location>
        <begin position="1"/>
        <end position="28"/>
    </location>
</feature>